<keyword evidence="3" id="KW-1185">Reference proteome</keyword>
<sequence>MAQFLREEEVVSADIIAIQEPWENPFQDNTHHPLKQTHELLYPVAAEMGGRARVCMFISKKMGEHTHLAHSRDCQEIRIKTESSRELRIVNVYNDQQQGAALRLLQDKLLPTREQKGVSYLVLGDFNLHHPAWGGGDTPHDAGAEDLLDLMETAGLDNWLTPGTITRDQAGSQSTIDLVLASYALREQIVVCEVDHSVHADSDHLPILTLLEINVPEAADPVKRRNWKAMDVGKFLTFASANLSVMRLPEEPTPREIDYAVNHLLDIVQQAAQASTPWAKPSAWARQGWTPECTEAIEASRRHFRQYIRTHSEEDWKEFTSVRNAKGRVIKKALKQGFRQWVRDTVDKGPRGLWKVSKWARMRDQSTSSNIPTLHSQEGDTPAVTNAIKRAPPDKAPGEDGIPNRVWKLLADNDRFVAVLTAIFDACMRTGYNPRHFQASITVTLRKGGPRDFRQPKSYRPVALLNTLGKILESIIATRIAWAVEEYGLLPKTHLGGRKGISVDHAIQLILDRVHYAWGRGKKVSMLLLDVAGAYDNVSHERLLNNIKQLRLGQFAPWIASFLRNRSTRIKLPGYLSDSFPTPTGIPQGSPISPILFLLFNAPLITACGLRTGIAKSAGFGWVDDVAVLVESESYYNNTITLEKILGKANRWARRHAAGFAPDKFELIHFTNRNENETAQGLAANDTTHIGSDIFDYATQHPEGNDQMPVQYNELSIQPTQSAKYLGVWLDKHLDFDTHRRRLLDKANGSLEALRAMTGSVWGASLVAMRKVYQAVVVPQMLYGISAWYCPAARPMPAWEMKRTVNEFTKVQRRAAILISGAFKSTSAAALNVELFITPVHLLMDQIIQESAIRIQTGATWAQPECLRRQRSPGEIKKGGWSPLEALRWKKDGILDPKGNVCDSRKAFVLAPWEARIPCAIDKDAEAARASHDKIEMESLQQAALDRTPTVLFFTDGSGYEGQVGASAVAPREGVFQRRYLGTSEESTVYVAELNGIEMAVAKFANQYRNNTRLIIFSDCQAAIQAVQKPKRSSGQLGP</sequence>
<dbReference type="CDD" id="cd09276">
    <property type="entry name" value="Rnase_HI_RT_non_LTR"/>
    <property type="match status" value="1"/>
</dbReference>
<dbReference type="Pfam" id="PF00078">
    <property type="entry name" value="RVT_1"/>
    <property type="match status" value="1"/>
</dbReference>
<dbReference type="InterPro" id="IPR005135">
    <property type="entry name" value="Endo/exonuclease/phosphatase"/>
</dbReference>
<dbReference type="Gene3D" id="3.30.420.10">
    <property type="entry name" value="Ribonuclease H-like superfamily/Ribonuclease H"/>
    <property type="match status" value="1"/>
</dbReference>
<protein>
    <recommendedName>
        <fullName evidence="1">Reverse transcriptase domain-containing protein</fullName>
    </recommendedName>
</protein>
<dbReference type="PANTHER" id="PTHR33481">
    <property type="entry name" value="REVERSE TRANSCRIPTASE"/>
    <property type="match status" value="1"/>
</dbReference>
<evidence type="ECO:0000313" key="3">
    <source>
        <dbReference type="Proteomes" id="UP000186955"/>
    </source>
</evidence>
<gene>
    <name evidence="2" type="ORF">PENSUB_1796</name>
</gene>
<dbReference type="CDD" id="cd01650">
    <property type="entry name" value="RT_nLTR_like"/>
    <property type="match status" value="1"/>
</dbReference>
<reference evidence="2 3" key="1">
    <citation type="submission" date="2016-10" db="EMBL/GenBank/DDBJ databases">
        <title>Genome sequence of the ascomycete fungus Penicillium subrubescens.</title>
        <authorList>
            <person name="De Vries R.P."/>
            <person name="Peng M."/>
            <person name="Dilokpimol A."/>
            <person name="Hilden K."/>
            <person name="Makela M.R."/>
            <person name="Grigoriev I."/>
            <person name="Riley R."/>
            <person name="Granchi Z."/>
        </authorList>
    </citation>
    <scope>NUCLEOTIDE SEQUENCE [LARGE SCALE GENOMIC DNA]</scope>
    <source>
        <strain evidence="2 3">CBS 132785</strain>
    </source>
</reference>
<evidence type="ECO:0000259" key="1">
    <source>
        <dbReference type="PROSITE" id="PS50878"/>
    </source>
</evidence>
<dbReference type="AlphaFoldDB" id="A0A1Q5UJA1"/>
<dbReference type="SUPFAM" id="SSF53098">
    <property type="entry name" value="Ribonuclease H-like"/>
    <property type="match status" value="1"/>
</dbReference>
<organism evidence="2 3">
    <name type="scientific">Penicillium subrubescens</name>
    <dbReference type="NCBI Taxonomy" id="1316194"/>
    <lineage>
        <taxon>Eukaryota</taxon>
        <taxon>Fungi</taxon>
        <taxon>Dikarya</taxon>
        <taxon>Ascomycota</taxon>
        <taxon>Pezizomycotina</taxon>
        <taxon>Eurotiomycetes</taxon>
        <taxon>Eurotiomycetidae</taxon>
        <taxon>Eurotiales</taxon>
        <taxon>Aspergillaceae</taxon>
        <taxon>Penicillium</taxon>
    </lineage>
</organism>
<dbReference type="SUPFAM" id="SSF56219">
    <property type="entry name" value="DNase I-like"/>
    <property type="match status" value="1"/>
</dbReference>
<dbReference type="GO" id="GO:0003824">
    <property type="term" value="F:catalytic activity"/>
    <property type="evidence" value="ECO:0007669"/>
    <property type="project" value="InterPro"/>
</dbReference>
<dbReference type="GO" id="GO:0003676">
    <property type="term" value="F:nucleic acid binding"/>
    <property type="evidence" value="ECO:0007669"/>
    <property type="project" value="InterPro"/>
</dbReference>
<dbReference type="InterPro" id="IPR000477">
    <property type="entry name" value="RT_dom"/>
</dbReference>
<dbReference type="InterPro" id="IPR043502">
    <property type="entry name" value="DNA/RNA_pol_sf"/>
</dbReference>
<dbReference type="STRING" id="1316194.A0A1Q5UJA1"/>
<name>A0A1Q5UJA1_9EURO</name>
<dbReference type="Pfam" id="PF14529">
    <property type="entry name" value="Exo_endo_phos_2"/>
    <property type="match status" value="1"/>
</dbReference>
<proteinExistence type="predicted"/>
<dbReference type="Gene3D" id="3.60.10.10">
    <property type="entry name" value="Endonuclease/exonuclease/phosphatase"/>
    <property type="match status" value="1"/>
</dbReference>
<evidence type="ECO:0000313" key="2">
    <source>
        <dbReference type="EMBL" id="OKP12557.1"/>
    </source>
</evidence>
<dbReference type="InterPro" id="IPR012337">
    <property type="entry name" value="RNaseH-like_sf"/>
</dbReference>
<dbReference type="EMBL" id="MNBE01000199">
    <property type="protein sequence ID" value="OKP12557.1"/>
    <property type="molecule type" value="Genomic_DNA"/>
</dbReference>
<accession>A0A1Q5UJA1</accession>
<comment type="caution">
    <text evidence="2">The sequence shown here is derived from an EMBL/GenBank/DDBJ whole genome shotgun (WGS) entry which is preliminary data.</text>
</comment>
<feature type="domain" description="Reverse transcriptase" evidence="1">
    <location>
        <begin position="426"/>
        <end position="684"/>
    </location>
</feature>
<dbReference type="SUPFAM" id="SSF56672">
    <property type="entry name" value="DNA/RNA polymerases"/>
    <property type="match status" value="1"/>
</dbReference>
<dbReference type="Proteomes" id="UP000186955">
    <property type="component" value="Unassembled WGS sequence"/>
</dbReference>
<dbReference type="PANTHER" id="PTHR33481:SF1">
    <property type="entry name" value="ENDONUCLEASE_EXONUCLEASE_PHOSPHATASE DOMAIN-CONTAINING PROTEIN-RELATED"/>
    <property type="match status" value="1"/>
</dbReference>
<dbReference type="PROSITE" id="PS50878">
    <property type="entry name" value="RT_POL"/>
    <property type="match status" value="1"/>
</dbReference>
<dbReference type="InterPro" id="IPR036691">
    <property type="entry name" value="Endo/exonu/phosph_ase_sf"/>
</dbReference>
<dbReference type="InterPro" id="IPR036397">
    <property type="entry name" value="RNaseH_sf"/>
</dbReference>